<keyword evidence="3" id="KW-1185">Reference proteome</keyword>
<keyword evidence="1" id="KW-0732">Signal</keyword>
<gene>
    <name evidence="2" type="ORF">Vbra_19710</name>
</gene>
<proteinExistence type="predicted"/>
<dbReference type="VEuPathDB" id="CryptoDB:Vbra_19710"/>
<evidence type="ECO:0000256" key="1">
    <source>
        <dbReference type="SAM" id="SignalP"/>
    </source>
</evidence>
<evidence type="ECO:0000313" key="3">
    <source>
        <dbReference type="Proteomes" id="UP000041254"/>
    </source>
</evidence>
<evidence type="ECO:0000313" key="2">
    <source>
        <dbReference type="EMBL" id="CEM39658.1"/>
    </source>
</evidence>
<organism evidence="2 3">
    <name type="scientific">Vitrella brassicaformis (strain CCMP3155)</name>
    <dbReference type="NCBI Taxonomy" id="1169540"/>
    <lineage>
        <taxon>Eukaryota</taxon>
        <taxon>Sar</taxon>
        <taxon>Alveolata</taxon>
        <taxon>Colpodellida</taxon>
        <taxon>Vitrellaceae</taxon>
        <taxon>Vitrella</taxon>
    </lineage>
</organism>
<dbReference type="InParanoid" id="A0A0G4H7L3"/>
<name>A0A0G4H7L3_VITBC</name>
<dbReference type="AlphaFoldDB" id="A0A0G4H7L3"/>
<sequence length="128" mass="13753">MQATPFLIALIIVSSGSLSVAISGSGASFQLQPSTDAQQHEQGGQDDELAVPLHLGCTDKAATDYDERAQKDDGSCHHAVRGCTDAWATNYNATATLMDGSCEYVSTYGRYVGVLVQMMQRVWKQLHG</sequence>
<reference evidence="2 3" key="1">
    <citation type="submission" date="2014-11" db="EMBL/GenBank/DDBJ databases">
        <authorList>
            <person name="Zhu J."/>
            <person name="Qi W."/>
            <person name="Song R."/>
        </authorList>
    </citation>
    <scope>NUCLEOTIDE SEQUENCE [LARGE SCALE GENOMIC DNA]</scope>
</reference>
<dbReference type="Proteomes" id="UP000041254">
    <property type="component" value="Unassembled WGS sequence"/>
</dbReference>
<dbReference type="EMBL" id="CDMY01001045">
    <property type="protein sequence ID" value="CEM39658.1"/>
    <property type="molecule type" value="Genomic_DNA"/>
</dbReference>
<protein>
    <submittedName>
        <fullName evidence="2">Uncharacterized protein</fullName>
    </submittedName>
</protein>
<feature type="signal peptide" evidence="1">
    <location>
        <begin position="1"/>
        <end position="19"/>
    </location>
</feature>
<dbReference type="OrthoDB" id="566763at2759"/>
<feature type="chain" id="PRO_5005191666" evidence="1">
    <location>
        <begin position="20"/>
        <end position="128"/>
    </location>
</feature>
<accession>A0A0G4H7L3</accession>